<comment type="caution">
    <text evidence="3">The sequence shown here is derived from an EMBL/GenBank/DDBJ whole genome shotgun (WGS) entry which is preliminary data.</text>
</comment>
<evidence type="ECO:0000313" key="3">
    <source>
        <dbReference type="EMBL" id="MFD0998944.1"/>
    </source>
</evidence>
<evidence type="ECO:0000259" key="1">
    <source>
        <dbReference type="Pfam" id="PF04773"/>
    </source>
</evidence>
<proteinExistence type="predicted"/>
<evidence type="ECO:0000313" key="4">
    <source>
        <dbReference type="Proteomes" id="UP001597112"/>
    </source>
</evidence>
<dbReference type="EMBL" id="JBHTKA010000001">
    <property type="protein sequence ID" value="MFD0998944.1"/>
    <property type="molecule type" value="Genomic_DNA"/>
</dbReference>
<dbReference type="Gene3D" id="3.55.50.30">
    <property type="match status" value="1"/>
</dbReference>
<dbReference type="RefSeq" id="WP_377576491.1">
    <property type="nucleotide sequence ID" value="NZ_JBHTKA010000001.1"/>
</dbReference>
<reference evidence="4" key="1">
    <citation type="journal article" date="2019" name="Int. J. Syst. Evol. Microbiol.">
        <title>The Global Catalogue of Microorganisms (GCM) 10K type strain sequencing project: providing services to taxonomists for standard genome sequencing and annotation.</title>
        <authorList>
            <consortium name="The Broad Institute Genomics Platform"/>
            <consortium name="The Broad Institute Genome Sequencing Center for Infectious Disease"/>
            <person name="Wu L."/>
            <person name="Ma J."/>
        </authorList>
    </citation>
    <scope>NUCLEOTIDE SEQUENCE [LARGE SCALE GENOMIC DNA]</scope>
    <source>
        <strain evidence="4">CCUG 58938</strain>
    </source>
</reference>
<dbReference type="PANTHER" id="PTHR30273:SF2">
    <property type="entry name" value="PROTEIN FECR"/>
    <property type="match status" value="1"/>
</dbReference>
<accession>A0ABW3JYF8</accession>
<name>A0ABW3JYF8_9BACT</name>
<dbReference type="PANTHER" id="PTHR30273">
    <property type="entry name" value="PERIPLASMIC SIGNAL SENSOR AND SIGMA FACTOR ACTIVATOR FECR-RELATED"/>
    <property type="match status" value="1"/>
</dbReference>
<dbReference type="InterPro" id="IPR006860">
    <property type="entry name" value="FecR"/>
</dbReference>
<keyword evidence="4" id="KW-1185">Reference proteome</keyword>
<dbReference type="InterPro" id="IPR032508">
    <property type="entry name" value="FecR_C"/>
</dbReference>
<dbReference type="InterPro" id="IPR012373">
    <property type="entry name" value="Ferrdict_sens_TM"/>
</dbReference>
<dbReference type="Gene3D" id="2.60.120.1440">
    <property type="match status" value="1"/>
</dbReference>
<dbReference type="PIRSF" id="PIRSF018266">
    <property type="entry name" value="FecR"/>
    <property type="match status" value="1"/>
</dbReference>
<dbReference type="Pfam" id="PF04773">
    <property type="entry name" value="FecR"/>
    <property type="match status" value="1"/>
</dbReference>
<feature type="domain" description="Protein FecR C-terminal" evidence="2">
    <location>
        <begin position="267"/>
        <end position="334"/>
    </location>
</feature>
<dbReference type="Proteomes" id="UP001597112">
    <property type="component" value="Unassembled WGS sequence"/>
</dbReference>
<gene>
    <name evidence="3" type="ORF">ACFQ21_06475</name>
</gene>
<protein>
    <submittedName>
        <fullName evidence="3">FecR family protein</fullName>
    </submittedName>
</protein>
<feature type="domain" description="FecR protein" evidence="1">
    <location>
        <begin position="125"/>
        <end position="211"/>
    </location>
</feature>
<evidence type="ECO:0000259" key="2">
    <source>
        <dbReference type="Pfam" id="PF16344"/>
    </source>
</evidence>
<dbReference type="Pfam" id="PF16344">
    <property type="entry name" value="FecR_C"/>
    <property type="match status" value="1"/>
</dbReference>
<organism evidence="3 4">
    <name type="scientific">Ohtaekwangia kribbensis</name>
    <dbReference type="NCBI Taxonomy" id="688913"/>
    <lineage>
        <taxon>Bacteria</taxon>
        <taxon>Pseudomonadati</taxon>
        <taxon>Bacteroidota</taxon>
        <taxon>Cytophagia</taxon>
        <taxon>Cytophagales</taxon>
        <taxon>Fulvivirgaceae</taxon>
        <taxon>Ohtaekwangia</taxon>
    </lineage>
</organism>
<sequence length="340" mass="37907">MAMTSKEFDKILHRYNSGTCTEEERQLVEAWFKAMEDGEDETFSNKIETAVKDQLWNKLNGELDLPHSDKPGFSFWNVGRVAAAFACILVSIFLVKRYFSDTVSESNTIVSAGGKTIRFVNTTQTTHRLALQDGSIVTLQPGSELKYPEVFTSKREVYLTGEAFFEVAKDAEHPFLVYTHEVTTKVLGTSFRITAYEQEKEIIVVVKTGKVSVFTQPRMDSSAKSAAQEFILTPNQQVVYDRKEALAVRSAVQKSAGHIAQQPAQVLSYTNAPVASILKTLEESYGVNIQFNEQVLTGCTLTSDMTDENLYQQLEIICNALGARYEVTETSIVIDAQGCN</sequence>